<reference evidence="2 3" key="1">
    <citation type="submission" date="2020-10" db="EMBL/GenBank/DDBJ databases">
        <title>Ca. Dormibacterota MAGs.</title>
        <authorList>
            <person name="Montgomery K."/>
        </authorList>
    </citation>
    <scope>NUCLEOTIDE SEQUENCE [LARGE SCALE GENOMIC DNA]</scope>
    <source>
        <strain evidence="2">SC8811_S16_3</strain>
    </source>
</reference>
<keyword evidence="1" id="KW-0472">Membrane</keyword>
<comment type="caution">
    <text evidence="2">The sequence shown here is derived from an EMBL/GenBank/DDBJ whole genome shotgun (WGS) entry which is preliminary data.</text>
</comment>
<sequence length="234" mass="25735">MSEKATTDSCGLPPTALWDGYLREGPGAATAALRVIEVDGHGGHELEPVYKRMPIGTDHILYPVVVSLAMFPILMGASGHHLADDMPEEETHPFFPDHFWPYPIIAVIMLLGVGLLSAFVQENMSLEQSADPRAVVVPRPDWYFLFLFQFLKLGQPEVVFSIFIPGAIVTGLLLWPFIDNLAGIRLARRFGWASWPVPGRNFITGTGWVLFLGFIVALTFWSLFGVTILGIAGG</sequence>
<dbReference type="AlphaFoldDB" id="A0A934KFR7"/>
<evidence type="ECO:0008006" key="4">
    <source>
        <dbReference type="Google" id="ProtNLM"/>
    </source>
</evidence>
<feature type="transmembrane region" description="Helical" evidence="1">
    <location>
        <begin position="208"/>
        <end position="232"/>
    </location>
</feature>
<keyword evidence="1" id="KW-1133">Transmembrane helix</keyword>
<dbReference type="SUPFAM" id="SSF81648">
    <property type="entry name" value="a domain/subunit of cytochrome bc1 complex (Ubiquinol-cytochrome c reductase)"/>
    <property type="match status" value="1"/>
</dbReference>
<feature type="transmembrane region" description="Helical" evidence="1">
    <location>
        <begin position="60"/>
        <end position="79"/>
    </location>
</feature>
<dbReference type="GO" id="GO:0016491">
    <property type="term" value="F:oxidoreductase activity"/>
    <property type="evidence" value="ECO:0007669"/>
    <property type="project" value="InterPro"/>
</dbReference>
<dbReference type="Gene3D" id="1.20.810.10">
    <property type="entry name" value="Cytochrome Bc1 Complex, Chain C"/>
    <property type="match status" value="1"/>
</dbReference>
<name>A0A934KFR7_9BACT</name>
<organism evidence="2 3">
    <name type="scientific">Candidatus Dormiibacter inghamiae</name>
    <dbReference type="NCBI Taxonomy" id="3127013"/>
    <lineage>
        <taxon>Bacteria</taxon>
        <taxon>Bacillati</taxon>
        <taxon>Candidatus Dormiibacterota</taxon>
        <taxon>Candidatus Dormibacteria</taxon>
        <taxon>Candidatus Dormibacterales</taxon>
        <taxon>Candidatus Dormibacteraceae</taxon>
        <taxon>Candidatus Dormiibacter</taxon>
    </lineage>
</organism>
<dbReference type="Proteomes" id="UP000620075">
    <property type="component" value="Unassembled WGS sequence"/>
</dbReference>
<dbReference type="RefSeq" id="WP_338176104.1">
    <property type="nucleotide sequence ID" value="NZ_JAEKNQ010000006.1"/>
</dbReference>
<proteinExistence type="predicted"/>
<dbReference type="InterPro" id="IPR036150">
    <property type="entry name" value="Cyt_b/b6_C_sf"/>
</dbReference>
<dbReference type="EMBL" id="JAEKNQ010000006">
    <property type="protein sequence ID" value="MBJ7601748.1"/>
    <property type="molecule type" value="Genomic_DNA"/>
</dbReference>
<evidence type="ECO:0000313" key="2">
    <source>
        <dbReference type="EMBL" id="MBJ7601748.1"/>
    </source>
</evidence>
<accession>A0A934KFR7</accession>
<gene>
    <name evidence="2" type="ORF">JF888_00895</name>
</gene>
<dbReference type="InterPro" id="IPR027387">
    <property type="entry name" value="Cytb/b6-like_sf"/>
</dbReference>
<evidence type="ECO:0000313" key="3">
    <source>
        <dbReference type="Proteomes" id="UP000620075"/>
    </source>
</evidence>
<protein>
    <recommendedName>
        <fullName evidence="4">Cytochrome b/b6 C-terminal region profile domain-containing protein</fullName>
    </recommendedName>
</protein>
<keyword evidence="1" id="KW-0812">Transmembrane</keyword>
<dbReference type="GO" id="GO:0009055">
    <property type="term" value="F:electron transfer activity"/>
    <property type="evidence" value="ECO:0007669"/>
    <property type="project" value="InterPro"/>
</dbReference>
<dbReference type="GO" id="GO:0016020">
    <property type="term" value="C:membrane"/>
    <property type="evidence" value="ECO:0007669"/>
    <property type="project" value="InterPro"/>
</dbReference>
<feature type="transmembrane region" description="Helical" evidence="1">
    <location>
        <begin position="158"/>
        <end position="178"/>
    </location>
</feature>
<feature type="transmembrane region" description="Helical" evidence="1">
    <location>
        <begin position="99"/>
        <end position="120"/>
    </location>
</feature>
<evidence type="ECO:0000256" key="1">
    <source>
        <dbReference type="SAM" id="Phobius"/>
    </source>
</evidence>